<protein>
    <submittedName>
        <fullName evidence="6">Transmembrane and TPR repeat-containing protein 3</fullName>
    </submittedName>
</protein>
<dbReference type="AlphaFoldDB" id="I0KCG5"/>
<accession>I0KCG5</accession>
<evidence type="ECO:0000256" key="5">
    <source>
        <dbReference type="SAM" id="Phobius"/>
    </source>
</evidence>
<feature type="repeat" description="TPR" evidence="3">
    <location>
        <begin position="539"/>
        <end position="572"/>
    </location>
</feature>
<dbReference type="PROSITE" id="PS50293">
    <property type="entry name" value="TPR_REGION"/>
    <property type="match status" value="2"/>
</dbReference>
<feature type="transmembrane region" description="Helical" evidence="5">
    <location>
        <begin position="281"/>
        <end position="303"/>
    </location>
</feature>
<dbReference type="EMBL" id="HE796683">
    <property type="protein sequence ID" value="CCH01818.1"/>
    <property type="molecule type" value="Genomic_DNA"/>
</dbReference>
<feature type="transmembrane region" description="Helical" evidence="5">
    <location>
        <begin position="339"/>
        <end position="358"/>
    </location>
</feature>
<keyword evidence="2 3" id="KW-0802">TPR repeat</keyword>
<dbReference type="HOGENOM" id="CLU_011615_5_0_10"/>
<dbReference type="PANTHER" id="PTHR44227">
    <property type="match status" value="1"/>
</dbReference>
<dbReference type="RefSeq" id="WP_015332917.1">
    <property type="nucleotide sequence ID" value="NC_020054.1"/>
</dbReference>
<keyword evidence="5" id="KW-1133">Transmembrane helix</keyword>
<feature type="repeat" description="TPR" evidence="3">
    <location>
        <begin position="573"/>
        <end position="606"/>
    </location>
</feature>
<dbReference type="Proteomes" id="UP000011058">
    <property type="component" value="Chromosome"/>
</dbReference>
<feature type="transmembrane region" description="Helical" evidence="5">
    <location>
        <begin position="197"/>
        <end position="230"/>
    </location>
</feature>
<proteinExistence type="predicted"/>
<reference evidence="6 7" key="1">
    <citation type="journal article" date="2012" name="J. Bacteriol.">
        <title>Genome Sequence of Fibrella aestuarina BUZ 2T, a Filamentous Marine Bacterium.</title>
        <authorList>
            <person name="Filippini M."/>
            <person name="Qi W."/>
            <person name="Blom J."/>
            <person name="Goesmann A."/>
            <person name="Smits T.H."/>
            <person name="Bagheri H.C."/>
        </authorList>
    </citation>
    <scope>NUCLEOTIDE SEQUENCE [LARGE SCALE GENOMIC DNA]</scope>
    <source>
        <strain evidence="7">BUZ 2T</strain>
    </source>
</reference>
<dbReference type="KEGG" id="fae:FAES_3811"/>
<sequence length="646" mass="71897">MKSRPTPTLLAEKPTRRAASQPIPPASPAPTLVPHIDWYWLLTVALAITATIYWPSLRNGLTNWDDPDYLTNNPLLDLQKTPLRAYFTTVVSGNWHPLTMLSLSLDYALGGTDPHQYHRTNLLLHLLNVALTFGLVWLLSGRKRLVAFAVALWFGIHPMHVESVAWIAERKDVLYGSFFLLSLGLYWLFLERKQWGWLLLSLLAGLLANLAKPAAVILPAVLILLTWWYHRSTSLGQLAQQAWGTLPFIIMSAVFAYVTLWAQQSATAINDEFSLWQRTQLAGYGLINYLLKLVWPVGLSALYSRPGAGAPFPTIFLVYTLLSVLVSAGLVWLYRRSALWFFGLAFFGLNLLLTLQLVKAVGSAAYADRYTYIAYTGLFFAIAMTLDQPRAKRTRWALLAVAGLFSLACTLLSLQRIGVWKNSETLWTDVLKTQPLSATAYSNRALYYEQNDRLDDALADYNKAVEIDARPLFRANRAYLLSKLKRPAEAASDADFLLTQNPNDVVALTIKGTALVGNGQLAEAIGLLEKSYALDSTYLNTLVNLGSAYFMSGQFGKAIPFYQKAIHRDPGNAEHWTNLGAAYLQSRHYAEAIKACRQAIALNPANGPAHLYAAYALQKAGQTDEAKREAALAKQLGQTVDARIWQ</sequence>
<evidence type="ECO:0000256" key="2">
    <source>
        <dbReference type="ARBA" id="ARBA00022803"/>
    </source>
</evidence>
<feature type="transmembrane region" description="Helical" evidence="5">
    <location>
        <begin position="122"/>
        <end position="139"/>
    </location>
</feature>
<dbReference type="InterPro" id="IPR052346">
    <property type="entry name" value="O-mannosyl-transferase_TMTC"/>
</dbReference>
<feature type="transmembrane region" description="Helical" evidence="5">
    <location>
        <begin position="396"/>
        <end position="414"/>
    </location>
</feature>
<dbReference type="SMART" id="SM00028">
    <property type="entry name" value="TPR"/>
    <property type="match status" value="5"/>
</dbReference>
<keyword evidence="5 6" id="KW-0812">Transmembrane</keyword>
<dbReference type="PROSITE" id="PS50005">
    <property type="entry name" value="TPR"/>
    <property type="match status" value="3"/>
</dbReference>
<feature type="region of interest" description="Disordered" evidence="4">
    <location>
        <begin position="1"/>
        <end position="26"/>
    </location>
</feature>
<organism evidence="6 7">
    <name type="scientific">Fibrella aestuarina BUZ 2</name>
    <dbReference type="NCBI Taxonomy" id="1166018"/>
    <lineage>
        <taxon>Bacteria</taxon>
        <taxon>Pseudomonadati</taxon>
        <taxon>Bacteroidota</taxon>
        <taxon>Cytophagia</taxon>
        <taxon>Cytophagales</taxon>
        <taxon>Spirosomataceae</taxon>
        <taxon>Fibrella</taxon>
    </lineage>
</organism>
<evidence type="ECO:0000313" key="6">
    <source>
        <dbReference type="EMBL" id="CCH01818.1"/>
    </source>
</evidence>
<dbReference type="InterPro" id="IPR011990">
    <property type="entry name" value="TPR-like_helical_dom_sf"/>
</dbReference>
<feature type="repeat" description="TPR" evidence="3">
    <location>
        <begin position="438"/>
        <end position="471"/>
    </location>
</feature>
<dbReference type="Pfam" id="PF13432">
    <property type="entry name" value="TPR_16"/>
    <property type="match status" value="3"/>
</dbReference>
<dbReference type="OrthoDB" id="127293at2"/>
<gene>
    <name evidence="6" type="ORF">FAES_3811</name>
</gene>
<feature type="transmembrane region" description="Helical" evidence="5">
    <location>
        <begin position="146"/>
        <end position="167"/>
    </location>
</feature>
<dbReference type="STRING" id="1166018.FAES_3811"/>
<dbReference type="PATRIC" id="fig|1166018.3.peg.5597"/>
<feature type="transmembrane region" description="Helical" evidence="5">
    <location>
        <begin position="370"/>
        <end position="387"/>
    </location>
</feature>
<evidence type="ECO:0000313" key="7">
    <source>
        <dbReference type="Proteomes" id="UP000011058"/>
    </source>
</evidence>
<feature type="transmembrane region" description="Helical" evidence="5">
    <location>
        <begin position="315"/>
        <end position="334"/>
    </location>
</feature>
<dbReference type="InterPro" id="IPR019734">
    <property type="entry name" value="TPR_rpt"/>
</dbReference>
<dbReference type="Gene3D" id="1.25.40.10">
    <property type="entry name" value="Tetratricopeptide repeat domain"/>
    <property type="match status" value="3"/>
</dbReference>
<keyword evidence="7" id="KW-1185">Reference proteome</keyword>
<dbReference type="SUPFAM" id="SSF48452">
    <property type="entry name" value="TPR-like"/>
    <property type="match status" value="1"/>
</dbReference>
<evidence type="ECO:0000256" key="1">
    <source>
        <dbReference type="ARBA" id="ARBA00022737"/>
    </source>
</evidence>
<feature type="transmembrane region" description="Helical" evidence="5">
    <location>
        <begin position="38"/>
        <end position="56"/>
    </location>
</feature>
<evidence type="ECO:0000256" key="3">
    <source>
        <dbReference type="PROSITE-ProRule" id="PRU00339"/>
    </source>
</evidence>
<name>I0KCG5_9BACT</name>
<feature type="transmembrane region" description="Helical" evidence="5">
    <location>
        <begin position="173"/>
        <end position="190"/>
    </location>
</feature>
<dbReference type="eggNOG" id="COG0457">
    <property type="taxonomic scope" value="Bacteria"/>
</dbReference>
<feature type="transmembrane region" description="Helical" evidence="5">
    <location>
        <begin position="242"/>
        <end position="260"/>
    </location>
</feature>
<evidence type="ECO:0000256" key="4">
    <source>
        <dbReference type="SAM" id="MobiDB-lite"/>
    </source>
</evidence>
<dbReference type="PANTHER" id="PTHR44227:SF3">
    <property type="entry name" value="PROTEIN O-MANNOSYL-TRANSFERASE TMTC4"/>
    <property type="match status" value="1"/>
</dbReference>
<keyword evidence="1" id="KW-0677">Repeat</keyword>
<keyword evidence="5" id="KW-0472">Membrane</keyword>